<feature type="transmembrane region" description="Helical" evidence="1">
    <location>
        <begin position="223"/>
        <end position="243"/>
    </location>
</feature>
<keyword evidence="1" id="KW-0472">Membrane</keyword>
<protein>
    <recommendedName>
        <fullName evidence="4">Membrane protein 6-pyruvoyl-tetrahydropterin synthase-related domain-containing protein</fullName>
    </recommendedName>
</protein>
<keyword evidence="1" id="KW-1133">Transmembrane helix</keyword>
<dbReference type="PANTHER" id="PTHR38454">
    <property type="entry name" value="INTEGRAL MEMBRANE PROTEIN-RELATED"/>
    <property type="match status" value="1"/>
</dbReference>
<dbReference type="PANTHER" id="PTHR38454:SF1">
    <property type="entry name" value="INTEGRAL MEMBRANE PROTEIN"/>
    <property type="match status" value="1"/>
</dbReference>
<sequence length="654" mass="74966">MLKLLRQGNFRIAIFIFLATLLLYLPVIKNPSVLLSRGNDLEEYYWPIAFFESEHLISDRTLPFWNSMFFSGTPLLPDPQSLLFYPINAIFLVLPTDPAFIVWFMVHTFLAGVGAYLAARKGFGFSRVSSIFTALFYITFPRAAGFAEAGHITLAASIAWLPFVLLASAKLAKSPNFYWMLVWSFSLSMLFFLFPTIFAPSLATSLLFVVVCWFYSRARSLRTFKFVFFGLFATIGLIAITLFPQLEWLPQTTRFILLKDRDVYPIWRGITEFVRAVYPHVFGGRDFIFSLDSEKWIACGIFITVLAFVGFLKLEKKLKALVALLVVIIVFVSLNNISPFHSLLLASDWYVLSRVTTRNWFVIALVVVFLAGFGLEKIGKTKRKNLVLTLGSLSLIELFILSWLRLERPIIKNEEVPQKVYEFLKSDTELFRVFCTTRCLSQKNVALYNLQTIEGYATVYQKNYYDNFISLSQVFWDKYSSTLPPSSVYKFQEIQPIATILGEANVKYVISPYTLNDPQFTKVAQFEKYLIFENTKFRTRAYFYVAGATKEIEAPILKYRPGNVVIDASKHKAGEIVFAETRSSGWKARADGKRLEIEEAGNKLMKVKVEPNTQFVELYYYPESYRLGKAVGILALAVLSYFALDCLTPRRQRI</sequence>
<dbReference type="EMBL" id="MHBZ01000015">
    <property type="protein sequence ID" value="OGY11529.1"/>
    <property type="molecule type" value="Genomic_DNA"/>
</dbReference>
<evidence type="ECO:0000313" key="3">
    <source>
        <dbReference type="Proteomes" id="UP000178319"/>
    </source>
</evidence>
<dbReference type="InterPro" id="IPR018580">
    <property type="entry name" value="Uncharacterised_YfhO"/>
</dbReference>
<feature type="transmembrane region" description="Helical" evidence="1">
    <location>
        <begin position="100"/>
        <end position="118"/>
    </location>
</feature>
<feature type="transmembrane region" description="Helical" evidence="1">
    <location>
        <begin position="200"/>
        <end position="216"/>
    </location>
</feature>
<accession>A0A1G1V7W7</accession>
<organism evidence="2 3">
    <name type="scientific">Candidatus Blackburnbacteria bacterium RIFCSPHIGHO2_02_FULL_44_20</name>
    <dbReference type="NCBI Taxonomy" id="1797516"/>
    <lineage>
        <taxon>Bacteria</taxon>
        <taxon>Candidatus Blackburniibacteriota</taxon>
    </lineage>
</organism>
<feature type="transmembrane region" description="Helical" evidence="1">
    <location>
        <begin position="358"/>
        <end position="375"/>
    </location>
</feature>
<feature type="transmembrane region" description="Helical" evidence="1">
    <location>
        <begin position="321"/>
        <end position="338"/>
    </location>
</feature>
<feature type="transmembrane region" description="Helical" evidence="1">
    <location>
        <begin position="176"/>
        <end position="194"/>
    </location>
</feature>
<feature type="transmembrane region" description="Helical" evidence="1">
    <location>
        <begin position="295"/>
        <end position="314"/>
    </location>
</feature>
<reference evidence="2 3" key="1">
    <citation type="journal article" date="2016" name="Nat. Commun.">
        <title>Thousands of microbial genomes shed light on interconnected biogeochemical processes in an aquifer system.</title>
        <authorList>
            <person name="Anantharaman K."/>
            <person name="Brown C.T."/>
            <person name="Hug L.A."/>
            <person name="Sharon I."/>
            <person name="Castelle C.J."/>
            <person name="Probst A.J."/>
            <person name="Thomas B.C."/>
            <person name="Singh A."/>
            <person name="Wilkins M.J."/>
            <person name="Karaoz U."/>
            <person name="Brodie E.L."/>
            <person name="Williams K.H."/>
            <person name="Hubbard S.S."/>
            <person name="Banfield J.F."/>
        </authorList>
    </citation>
    <scope>NUCLEOTIDE SEQUENCE [LARGE SCALE GENOMIC DNA]</scope>
</reference>
<comment type="caution">
    <text evidence="2">The sequence shown here is derived from an EMBL/GenBank/DDBJ whole genome shotgun (WGS) entry which is preliminary data.</text>
</comment>
<feature type="transmembrane region" description="Helical" evidence="1">
    <location>
        <begin position="149"/>
        <end position="169"/>
    </location>
</feature>
<feature type="transmembrane region" description="Helical" evidence="1">
    <location>
        <begin position="12"/>
        <end position="28"/>
    </location>
</feature>
<dbReference type="Proteomes" id="UP000178319">
    <property type="component" value="Unassembled WGS sequence"/>
</dbReference>
<dbReference type="AlphaFoldDB" id="A0A1G1V7W7"/>
<dbReference type="Pfam" id="PF09586">
    <property type="entry name" value="YfhO"/>
    <property type="match status" value="1"/>
</dbReference>
<name>A0A1G1V7W7_9BACT</name>
<feature type="transmembrane region" description="Helical" evidence="1">
    <location>
        <begin position="387"/>
        <end position="406"/>
    </location>
</feature>
<evidence type="ECO:0000256" key="1">
    <source>
        <dbReference type="SAM" id="Phobius"/>
    </source>
</evidence>
<evidence type="ECO:0000313" key="2">
    <source>
        <dbReference type="EMBL" id="OGY11529.1"/>
    </source>
</evidence>
<feature type="transmembrane region" description="Helical" evidence="1">
    <location>
        <begin position="125"/>
        <end position="143"/>
    </location>
</feature>
<keyword evidence="1" id="KW-0812">Transmembrane</keyword>
<evidence type="ECO:0008006" key="4">
    <source>
        <dbReference type="Google" id="ProtNLM"/>
    </source>
</evidence>
<dbReference type="STRING" id="1797516.A3D26_03195"/>
<gene>
    <name evidence="2" type="ORF">A3D26_03195</name>
</gene>
<proteinExistence type="predicted"/>